<comment type="caution">
    <text evidence="2">The sequence shown here is derived from an EMBL/GenBank/DDBJ whole genome shotgun (WGS) entry which is preliminary data.</text>
</comment>
<dbReference type="InterPro" id="IPR043502">
    <property type="entry name" value="DNA/RNA_pol_sf"/>
</dbReference>
<accession>A0ABQ8MW24</accession>
<sequence length="734" mass="80484">MQELRTVTNCTARSLGQVISSKAGLFCDTVEDFAQQFSAVQKQTEAIKHILPRCESNKPPAASGGVELAVGEGHSPLLRRQQPGTPAILRHDPETGDPEMEEIALRETNICAPTPRGRAGGLYPGSSPERRPSSSDSGLGYTFASRSSLRALWPRGNQAYKLSYRRSNIIKREVLQLSPPPRDQDRGGSAALCSPILLWNAVHSTLSLLPPHGCPIVGTSPVPLIPLARRLGAWLSLPNLSRWLIRTVRLGYAIQFARRPPKYKGILFTYVRSHTDASVLRAEIVVLLAKNAIKPVPPAEMKSGFYSPYFIIPKKNGGLRPILDLQDWFAAIVLKDAYFHVSILPRHRSFLQFAFEGQAYQYKVLRDGHGTVPVVRPCVPSGGGALRPGLEARDCQHGYLQHGLGCCMQRAIAVAHQLPRVTGSVSRTSSVSAGPAVEACASLDRQHGDSCLHQSPGWFTLLLHVASCPPSPPLDSDVAQIAMYRSYSRVAEPCSQHTLTTAHSPWRMETPSPGGSAHLESIWGSPESSLCQLFYSLTEAPIGMDALAHSWPRGLIKYAFPPVSLLAQTLCKIREDKEKILLVTPFWPTRICFAELMLEDSPEEGPSFSGVGHHLAPASRSVEPSHVASGWDTVGLSGLPQAMEKLERRLSPSTLKVYVAAIVAYHDTVDGFHLGRHHLLIRFLRGARRLNPPRPHLIPSWDLSMVLTGLRRDPFEPLESVEIKYLSNKGVIGC</sequence>
<dbReference type="PANTHER" id="PTHR35617:SF3">
    <property type="entry name" value="CORE-BINDING (CB) DOMAIN-CONTAINING PROTEIN"/>
    <property type="match status" value="1"/>
</dbReference>
<dbReference type="PANTHER" id="PTHR35617">
    <property type="entry name" value="PHAGE_INTEGRASE DOMAIN-CONTAINING PROTEIN"/>
    <property type="match status" value="1"/>
</dbReference>
<dbReference type="EMBL" id="JACTAM010000003">
    <property type="protein sequence ID" value="KAI2667056.1"/>
    <property type="molecule type" value="Genomic_DNA"/>
</dbReference>
<proteinExistence type="predicted"/>
<dbReference type="Proteomes" id="UP000830375">
    <property type="component" value="Unassembled WGS sequence"/>
</dbReference>
<organism evidence="2 3">
    <name type="scientific">Labeo rohita</name>
    <name type="common">Indian major carp</name>
    <name type="synonym">Cyprinus rohita</name>
    <dbReference type="NCBI Taxonomy" id="84645"/>
    <lineage>
        <taxon>Eukaryota</taxon>
        <taxon>Metazoa</taxon>
        <taxon>Chordata</taxon>
        <taxon>Craniata</taxon>
        <taxon>Vertebrata</taxon>
        <taxon>Euteleostomi</taxon>
        <taxon>Actinopterygii</taxon>
        <taxon>Neopterygii</taxon>
        <taxon>Teleostei</taxon>
        <taxon>Ostariophysi</taxon>
        <taxon>Cypriniformes</taxon>
        <taxon>Cyprinidae</taxon>
        <taxon>Labeoninae</taxon>
        <taxon>Labeonini</taxon>
        <taxon>Labeo</taxon>
    </lineage>
</organism>
<gene>
    <name evidence="2" type="ORF">H4Q32_031020</name>
</gene>
<protein>
    <submittedName>
        <fullName evidence="2">Gag-Pol polyprotein</fullName>
    </submittedName>
</protein>
<evidence type="ECO:0000313" key="3">
    <source>
        <dbReference type="Proteomes" id="UP000830375"/>
    </source>
</evidence>
<dbReference type="Gene3D" id="3.10.10.10">
    <property type="entry name" value="HIV Type 1 Reverse Transcriptase, subunit A, domain 1"/>
    <property type="match status" value="1"/>
</dbReference>
<reference evidence="2 3" key="1">
    <citation type="submission" date="2022-01" db="EMBL/GenBank/DDBJ databases">
        <title>A high-quality chromosome-level genome assembly of rohu carp, Labeo rohita.</title>
        <authorList>
            <person name="Arick M.A. II"/>
            <person name="Hsu C.-Y."/>
            <person name="Magbanua Z."/>
            <person name="Pechanova O."/>
            <person name="Grover C."/>
            <person name="Miller E."/>
            <person name="Thrash A."/>
            <person name="Ezzel L."/>
            <person name="Alam S."/>
            <person name="Benzie J."/>
            <person name="Hamilton M."/>
            <person name="Karsi A."/>
            <person name="Lawrence M.L."/>
            <person name="Peterson D.G."/>
        </authorList>
    </citation>
    <scope>NUCLEOTIDE SEQUENCE [LARGE SCALE GENOMIC DNA]</scope>
    <source>
        <strain evidence="3">BAU-BD-2019</strain>
        <tissue evidence="2">Blood</tissue>
    </source>
</reference>
<evidence type="ECO:0000256" key="1">
    <source>
        <dbReference type="SAM" id="MobiDB-lite"/>
    </source>
</evidence>
<evidence type="ECO:0000313" key="2">
    <source>
        <dbReference type="EMBL" id="KAI2667056.1"/>
    </source>
</evidence>
<feature type="region of interest" description="Disordered" evidence="1">
    <location>
        <begin position="111"/>
        <end position="139"/>
    </location>
</feature>
<name>A0ABQ8MW24_LABRO</name>
<dbReference type="SUPFAM" id="SSF56672">
    <property type="entry name" value="DNA/RNA polymerases"/>
    <property type="match status" value="1"/>
</dbReference>
<feature type="region of interest" description="Disordered" evidence="1">
    <location>
        <begin position="76"/>
        <end position="95"/>
    </location>
</feature>
<keyword evidence="3" id="KW-1185">Reference proteome</keyword>